<dbReference type="SUPFAM" id="SSF89957">
    <property type="entry name" value="MTH1187/YkoF-like"/>
    <property type="match status" value="1"/>
</dbReference>
<evidence type="ECO:0000256" key="1">
    <source>
        <dbReference type="ARBA" id="ARBA00010272"/>
    </source>
</evidence>
<accession>A0A9N8W1K4</accession>
<dbReference type="AlphaFoldDB" id="A0A9N8W1K4"/>
<dbReference type="InterPro" id="IPR002767">
    <property type="entry name" value="Thiamine_BP"/>
</dbReference>
<sequence length="107" mass="11888">MSSTNKPSHVLADLCITPMGVEPSTKDYIKECVTILQKSSLNYNVHANGTNFEGNFDQVMSTIRKCVERMHEMGVPRCETSIRLNTRVDKSITMHDSIRSVANAAQG</sequence>
<proteinExistence type="inferred from homology"/>
<name>A0A9N8W1K4_FUNMO</name>
<comment type="caution">
    <text evidence="3">The sequence shown here is derived from an EMBL/GenBank/DDBJ whole genome shotgun (WGS) entry which is preliminary data.</text>
</comment>
<feature type="domain" description="Thiamine-binding protein" evidence="2">
    <location>
        <begin position="12"/>
        <end position="101"/>
    </location>
</feature>
<organism evidence="3 4">
    <name type="scientific">Funneliformis mosseae</name>
    <name type="common">Endomycorrhizal fungus</name>
    <name type="synonym">Glomus mosseae</name>
    <dbReference type="NCBI Taxonomy" id="27381"/>
    <lineage>
        <taxon>Eukaryota</taxon>
        <taxon>Fungi</taxon>
        <taxon>Fungi incertae sedis</taxon>
        <taxon>Mucoromycota</taxon>
        <taxon>Glomeromycotina</taxon>
        <taxon>Glomeromycetes</taxon>
        <taxon>Glomerales</taxon>
        <taxon>Glomeraceae</taxon>
        <taxon>Funneliformis</taxon>
    </lineage>
</organism>
<dbReference type="PANTHER" id="PTHR33777:SF1">
    <property type="entry name" value="UPF0045 PROTEIN ECM15"/>
    <property type="match status" value="1"/>
</dbReference>
<evidence type="ECO:0000259" key="2">
    <source>
        <dbReference type="Pfam" id="PF01910"/>
    </source>
</evidence>
<protein>
    <submittedName>
        <fullName evidence="3">13977_t:CDS:1</fullName>
    </submittedName>
</protein>
<keyword evidence="4" id="KW-1185">Reference proteome</keyword>
<dbReference type="Gene3D" id="3.30.70.930">
    <property type="match status" value="1"/>
</dbReference>
<dbReference type="EMBL" id="CAJVPP010000337">
    <property type="protein sequence ID" value="CAG8470927.1"/>
    <property type="molecule type" value="Genomic_DNA"/>
</dbReference>
<comment type="similarity">
    <text evidence="1">Belongs to the UPF0045 family.</text>
</comment>
<evidence type="ECO:0000313" key="3">
    <source>
        <dbReference type="EMBL" id="CAG8470927.1"/>
    </source>
</evidence>
<dbReference type="NCBIfam" id="TIGR00106">
    <property type="entry name" value="MTH1187 family thiamine-binding protein"/>
    <property type="match status" value="1"/>
</dbReference>
<dbReference type="Pfam" id="PF01910">
    <property type="entry name" value="Thiamine_BP"/>
    <property type="match status" value="1"/>
</dbReference>
<dbReference type="Proteomes" id="UP000789375">
    <property type="component" value="Unassembled WGS sequence"/>
</dbReference>
<dbReference type="InterPro" id="IPR029756">
    <property type="entry name" value="MTH1187/YkoF-like"/>
</dbReference>
<reference evidence="3" key="1">
    <citation type="submission" date="2021-06" db="EMBL/GenBank/DDBJ databases">
        <authorList>
            <person name="Kallberg Y."/>
            <person name="Tangrot J."/>
            <person name="Rosling A."/>
        </authorList>
    </citation>
    <scope>NUCLEOTIDE SEQUENCE</scope>
    <source>
        <strain evidence="3">87-6 pot B 2015</strain>
    </source>
</reference>
<dbReference type="InterPro" id="IPR051614">
    <property type="entry name" value="UPF0045_domain"/>
</dbReference>
<dbReference type="PANTHER" id="PTHR33777">
    <property type="entry name" value="UPF0045 PROTEIN ECM15"/>
    <property type="match status" value="1"/>
</dbReference>
<gene>
    <name evidence="3" type="ORF">FMOSSE_LOCUS2511</name>
</gene>
<dbReference type="GO" id="GO:0005829">
    <property type="term" value="C:cytosol"/>
    <property type="evidence" value="ECO:0007669"/>
    <property type="project" value="TreeGrafter"/>
</dbReference>
<evidence type="ECO:0000313" key="4">
    <source>
        <dbReference type="Proteomes" id="UP000789375"/>
    </source>
</evidence>